<proteinExistence type="predicted"/>
<dbReference type="InterPro" id="IPR029033">
    <property type="entry name" value="His_PPase_superfam"/>
</dbReference>
<dbReference type="RefSeq" id="WP_146503209.1">
    <property type="nucleotide sequence ID" value="NZ_SJPG01000001.1"/>
</dbReference>
<dbReference type="InterPro" id="IPR013078">
    <property type="entry name" value="His_Pase_superF_clade-1"/>
</dbReference>
<sequence>MPRIVILMRHAKSSWKETGLSDIERPLNKRGLRIAPLMGEWLRSHRFEIEKCLCSTARRTRHTLECVQVGYDRQIPTEYSEKLYASSPHEIVRHLQELENEFQTVLVIAHNPGLETLVERWSGITRSFPTAAIAVFSFEELKDWSAISIESKPLEIQFQIPSQLQ</sequence>
<keyword evidence="2" id="KW-0378">Hydrolase</keyword>
<dbReference type="PANTHER" id="PTHR47623">
    <property type="entry name" value="OS09G0287300 PROTEIN"/>
    <property type="match status" value="1"/>
</dbReference>
<organism evidence="2 3">
    <name type="scientific">Rubinisphaera italica</name>
    <dbReference type="NCBI Taxonomy" id="2527969"/>
    <lineage>
        <taxon>Bacteria</taxon>
        <taxon>Pseudomonadati</taxon>
        <taxon>Planctomycetota</taxon>
        <taxon>Planctomycetia</taxon>
        <taxon>Planctomycetales</taxon>
        <taxon>Planctomycetaceae</taxon>
        <taxon>Rubinisphaera</taxon>
    </lineage>
</organism>
<evidence type="ECO:0000313" key="3">
    <source>
        <dbReference type="Proteomes" id="UP000316095"/>
    </source>
</evidence>
<feature type="binding site" evidence="1">
    <location>
        <position position="59"/>
    </location>
    <ligand>
        <name>substrate</name>
    </ligand>
</feature>
<dbReference type="AlphaFoldDB" id="A0A5C5XDK3"/>
<dbReference type="GO" id="GO:0016787">
    <property type="term" value="F:hydrolase activity"/>
    <property type="evidence" value="ECO:0007669"/>
    <property type="project" value="UniProtKB-KW"/>
</dbReference>
<evidence type="ECO:0000313" key="2">
    <source>
        <dbReference type="EMBL" id="TWT61187.1"/>
    </source>
</evidence>
<comment type="caution">
    <text evidence="2">The sequence shown here is derived from an EMBL/GenBank/DDBJ whole genome shotgun (WGS) entry which is preliminary data.</text>
</comment>
<dbReference type="CDD" id="cd07067">
    <property type="entry name" value="HP_PGM_like"/>
    <property type="match status" value="1"/>
</dbReference>
<accession>A0A5C5XDK3</accession>
<protein>
    <submittedName>
        <fullName evidence="2">Phosphohistidine phosphatase SixA</fullName>
        <ecNumber evidence="2">3.1.3.-</ecNumber>
    </submittedName>
</protein>
<dbReference type="PANTHER" id="PTHR47623:SF1">
    <property type="entry name" value="OS09G0287300 PROTEIN"/>
    <property type="match status" value="1"/>
</dbReference>
<dbReference type="Gene3D" id="3.40.50.1240">
    <property type="entry name" value="Phosphoglycerate mutase-like"/>
    <property type="match status" value="1"/>
</dbReference>
<dbReference type="Proteomes" id="UP000316095">
    <property type="component" value="Unassembled WGS sequence"/>
</dbReference>
<name>A0A5C5XDK3_9PLAN</name>
<dbReference type="EC" id="3.1.3.-" evidence="2"/>
<dbReference type="OrthoDB" id="9781415at2"/>
<keyword evidence="3" id="KW-1185">Reference proteome</keyword>
<dbReference type="Pfam" id="PF00300">
    <property type="entry name" value="His_Phos_1"/>
    <property type="match status" value="1"/>
</dbReference>
<gene>
    <name evidence="2" type="primary">sixA</name>
    <name evidence="2" type="ORF">Pan54_19220</name>
</gene>
<dbReference type="SUPFAM" id="SSF53254">
    <property type="entry name" value="Phosphoglycerate mutase-like"/>
    <property type="match status" value="1"/>
</dbReference>
<dbReference type="EMBL" id="SJPG01000001">
    <property type="protein sequence ID" value="TWT61187.1"/>
    <property type="molecule type" value="Genomic_DNA"/>
</dbReference>
<reference evidence="2 3" key="1">
    <citation type="submission" date="2019-02" db="EMBL/GenBank/DDBJ databases">
        <title>Deep-cultivation of Planctomycetes and their phenomic and genomic characterization uncovers novel biology.</title>
        <authorList>
            <person name="Wiegand S."/>
            <person name="Jogler M."/>
            <person name="Boedeker C."/>
            <person name="Pinto D."/>
            <person name="Vollmers J."/>
            <person name="Rivas-Marin E."/>
            <person name="Kohn T."/>
            <person name="Peeters S.H."/>
            <person name="Heuer A."/>
            <person name="Rast P."/>
            <person name="Oberbeckmann S."/>
            <person name="Bunk B."/>
            <person name="Jeske O."/>
            <person name="Meyerdierks A."/>
            <person name="Storesund J.E."/>
            <person name="Kallscheuer N."/>
            <person name="Luecker S."/>
            <person name="Lage O.M."/>
            <person name="Pohl T."/>
            <person name="Merkel B.J."/>
            <person name="Hornburger P."/>
            <person name="Mueller R.-W."/>
            <person name="Bruemmer F."/>
            <person name="Labrenz M."/>
            <person name="Spormann A.M."/>
            <person name="Op Den Camp H."/>
            <person name="Overmann J."/>
            <person name="Amann R."/>
            <person name="Jetten M.S.M."/>
            <person name="Mascher T."/>
            <person name="Medema M.H."/>
            <person name="Devos D.P."/>
            <person name="Kaster A.-K."/>
            <person name="Ovreas L."/>
            <person name="Rohde M."/>
            <person name="Galperin M.Y."/>
            <person name="Jogler C."/>
        </authorList>
    </citation>
    <scope>NUCLEOTIDE SEQUENCE [LARGE SCALE GENOMIC DNA]</scope>
    <source>
        <strain evidence="2 3">Pan54</strain>
    </source>
</reference>
<evidence type="ECO:0000256" key="1">
    <source>
        <dbReference type="PIRSR" id="PIRSR613078-2"/>
    </source>
</evidence>